<feature type="transmembrane region" description="Helical" evidence="13">
    <location>
        <begin position="137"/>
        <end position="156"/>
    </location>
</feature>
<dbReference type="GO" id="GO:0004930">
    <property type="term" value="F:G protein-coupled receptor activity"/>
    <property type="evidence" value="ECO:0007669"/>
    <property type="project" value="UniProtKB-KW"/>
</dbReference>
<dbReference type="Proteomes" id="UP000694620">
    <property type="component" value="Chromosome 16"/>
</dbReference>
<dbReference type="GeneTree" id="ENSGT00950000183136"/>
<evidence type="ECO:0000256" key="12">
    <source>
        <dbReference type="RuleBase" id="RU000688"/>
    </source>
</evidence>
<dbReference type="PANTHER" id="PTHR24234:SF5">
    <property type="entry name" value="OVARIAN CANCER G-PROTEIN COUPLED RECEPTOR 1"/>
    <property type="match status" value="1"/>
</dbReference>
<dbReference type="PRINTS" id="PR01564">
    <property type="entry name" value="OGR1RECEPTOR"/>
</dbReference>
<dbReference type="FunFam" id="1.20.1070.10:FF:000065">
    <property type="entry name" value="G-protein coupled receptor 4"/>
    <property type="match status" value="1"/>
</dbReference>
<feature type="domain" description="G-protein coupled receptors family 1 profile" evidence="14">
    <location>
        <begin position="36"/>
        <end position="285"/>
    </location>
</feature>
<dbReference type="PROSITE" id="PS50262">
    <property type="entry name" value="G_PROTEIN_RECEP_F1_2"/>
    <property type="match status" value="1"/>
</dbReference>
<keyword evidence="9 12" id="KW-0675">Receptor</keyword>
<sequence length="343" mass="39663">MGYLTMSDSNCTTNHDIHQYLSPVVYILVLLLGLPTSIYSLHHAWQQVRVRNELGIYLLNLTVSDILNLCSLPFWLHYFFHHDNWLLGEWWCKICGLFLYENIYITIGFLCCISVDRYLAVVYPFRFQRFRSVKASVIVSACIWIKEIGVCTVVILQKEVTVDGENHKICFEHYPMTDMERLVNYYRFFVGFLFPLVIITFSYIRILKAVKKSTGTQHAQKLRIKYLVSSTIAIFLLCFSPYHIFLLIRTIFEKKDCVLIGTIFNYYHFSLLLTSLNCLADPVLYCFVSESIQKEMLRAKSQCGQLSCCCKKSKTVETTENNTPDINGSTALTNLLPSSIGRC</sequence>
<feature type="transmembrane region" description="Helical" evidence="13">
    <location>
        <begin position="103"/>
        <end position="125"/>
    </location>
</feature>
<evidence type="ECO:0000256" key="11">
    <source>
        <dbReference type="ARBA" id="ARBA00023224"/>
    </source>
</evidence>
<keyword evidence="5 13" id="KW-1133">Transmembrane helix</keyword>
<evidence type="ECO:0000313" key="15">
    <source>
        <dbReference type="Ensembl" id="ENSECRP00000023372.1"/>
    </source>
</evidence>
<accession>A0A8C4SYZ4</accession>
<gene>
    <name evidence="15" type="primary">GPR68</name>
</gene>
<evidence type="ECO:0000256" key="10">
    <source>
        <dbReference type="ARBA" id="ARBA00023180"/>
    </source>
</evidence>
<keyword evidence="4 12" id="KW-0812">Transmembrane</keyword>
<dbReference type="PRINTS" id="PR00237">
    <property type="entry name" value="GPCRRHODOPSN"/>
</dbReference>
<dbReference type="PANTHER" id="PTHR24234">
    <property type="entry name" value="LYSOPHOSPHATIDIC ACID RECEPTOR 5/SPHINGOSYLPHOSPHORYLCHOLINE RECEPTOR"/>
    <property type="match status" value="1"/>
</dbReference>
<organism evidence="15 16">
    <name type="scientific">Erpetoichthys calabaricus</name>
    <name type="common">Rope fish</name>
    <name type="synonym">Calamoichthys calabaricus</name>
    <dbReference type="NCBI Taxonomy" id="27687"/>
    <lineage>
        <taxon>Eukaryota</taxon>
        <taxon>Metazoa</taxon>
        <taxon>Chordata</taxon>
        <taxon>Craniata</taxon>
        <taxon>Vertebrata</taxon>
        <taxon>Euteleostomi</taxon>
        <taxon>Actinopterygii</taxon>
        <taxon>Polypteriformes</taxon>
        <taxon>Polypteridae</taxon>
        <taxon>Erpetoichthys</taxon>
    </lineage>
</organism>
<evidence type="ECO:0000256" key="6">
    <source>
        <dbReference type="ARBA" id="ARBA00023040"/>
    </source>
</evidence>
<dbReference type="InterPro" id="IPR000276">
    <property type="entry name" value="GPCR_Rhodpsn"/>
</dbReference>
<dbReference type="GO" id="GO:0005886">
    <property type="term" value="C:plasma membrane"/>
    <property type="evidence" value="ECO:0007669"/>
    <property type="project" value="UniProtKB-SubCell"/>
</dbReference>
<evidence type="ECO:0000256" key="13">
    <source>
        <dbReference type="SAM" id="Phobius"/>
    </source>
</evidence>
<dbReference type="PROSITE" id="PS00237">
    <property type="entry name" value="G_PROTEIN_RECEP_F1_1"/>
    <property type="match status" value="1"/>
</dbReference>
<protein>
    <submittedName>
        <fullName evidence="15">G protein-coupled receptor 68</fullName>
    </submittedName>
</protein>
<evidence type="ECO:0000313" key="16">
    <source>
        <dbReference type="Proteomes" id="UP000694620"/>
    </source>
</evidence>
<keyword evidence="3" id="KW-1003">Cell membrane</keyword>
<keyword evidence="16" id="KW-1185">Reference proteome</keyword>
<evidence type="ECO:0000256" key="4">
    <source>
        <dbReference type="ARBA" id="ARBA00022692"/>
    </source>
</evidence>
<reference evidence="15" key="3">
    <citation type="submission" date="2025-09" db="UniProtKB">
        <authorList>
            <consortium name="Ensembl"/>
        </authorList>
    </citation>
    <scope>IDENTIFICATION</scope>
</reference>
<keyword evidence="10" id="KW-0325">Glycoprotein</keyword>
<dbReference type="SUPFAM" id="SSF81321">
    <property type="entry name" value="Family A G protein-coupled receptor-like"/>
    <property type="match status" value="1"/>
</dbReference>
<dbReference type="InterPro" id="IPR005389">
    <property type="entry name" value="OGR1_rcpt"/>
</dbReference>
<dbReference type="Gene3D" id="1.20.1070.10">
    <property type="entry name" value="Rhodopsin 7-helix transmembrane proteins"/>
    <property type="match status" value="1"/>
</dbReference>
<comment type="subcellular location">
    <subcellularLocation>
        <location evidence="1">Cell membrane</location>
        <topology evidence="1">Multi-pass membrane protein</topology>
    </subcellularLocation>
</comment>
<feature type="transmembrane region" description="Helical" evidence="13">
    <location>
        <begin position="54"/>
        <end position="76"/>
    </location>
</feature>
<dbReference type="Ensembl" id="ENSECRT00000023876.1">
    <property type="protein sequence ID" value="ENSECRP00000023372.1"/>
    <property type="gene ID" value="ENSECRG00000015813.1"/>
</dbReference>
<evidence type="ECO:0000256" key="7">
    <source>
        <dbReference type="ARBA" id="ARBA00023136"/>
    </source>
</evidence>
<dbReference type="GO" id="GO:0071467">
    <property type="term" value="P:cellular response to pH"/>
    <property type="evidence" value="ECO:0007669"/>
    <property type="project" value="TreeGrafter"/>
</dbReference>
<reference evidence="15" key="1">
    <citation type="submission" date="2021-06" db="EMBL/GenBank/DDBJ databases">
        <authorList>
            <consortium name="Wellcome Sanger Institute Data Sharing"/>
        </authorList>
    </citation>
    <scope>NUCLEOTIDE SEQUENCE [LARGE SCALE GENOMIC DNA]</scope>
</reference>
<feature type="transmembrane region" description="Helical" evidence="13">
    <location>
        <begin position="185"/>
        <end position="206"/>
    </location>
</feature>
<feature type="transmembrane region" description="Helical" evidence="13">
    <location>
        <begin position="226"/>
        <end position="246"/>
    </location>
</feature>
<feature type="transmembrane region" description="Helical" evidence="13">
    <location>
        <begin position="266"/>
        <end position="288"/>
    </location>
</feature>
<dbReference type="Pfam" id="PF00001">
    <property type="entry name" value="7tm_1"/>
    <property type="match status" value="1"/>
</dbReference>
<keyword evidence="11 12" id="KW-0807">Transducer</keyword>
<evidence type="ECO:0000259" key="14">
    <source>
        <dbReference type="PROSITE" id="PS50262"/>
    </source>
</evidence>
<evidence type="ECO:0000256" key="1">
    <source>
        <dbReference type="ARBA" id="ARBA00004651"/>
    </source>
</evidence>
<keyword evidence="6 12" id="KW-0297">G-protein coupled receptor</keyword>
<keyword evidence="8" id="KW-1015">Disulfide bond</keyword>
<evidence type="ECO:0000256" key="3">
    <source>
        <dbReference type="ARBA" id="ARBA00022475"/>
    </source>
</evidence>
<dbReference type="InterPro" id="IPR017452">
    <property type="entry name" value="GPCR_Rhodpsn_7TM"/>
</dbReference>
<evidence type="ECO:0000256" key="9">
    <source>
        <dbReference type="ARBA" id="ARBA00023170"/>
    </source>
</evidence>
<keyword evidence="7 13" id="KW-0472">Membrane</keyword>
<evidence type="ECO:0000256" key="2">
    <source>
        <dbReference type="ARBA" id="ARBA00010663"/>
    </source>
</evidence>
<evidence type="ECO:0000256" key="5">
    <source>
        <dbReference type="ARBA" id="ARBA00022989"/>
    </source>
</evidence>
<comment type="similarity">
    <text evidence="2 12">Belongs to the G-protein coupled receptor 1 family.</text>
</comment>
<feature type="transmembrane region" description="Helical" evidence="13">
    <location>
        <begin position="20"/>
        <end position="42"/>
    </location>
</feature>
<name>A0A8C4SYZ4_ERPCA</name>
<reference evidence="15" key="2">
    <citation type="submission" date="2025-08" db="UniProtKB">
        <authorList>
            <consortium name="Ensembl"/>
        </authorList>
    </citation>
    <scope>IDENTIFICATION</scope>
</reference>
<proteinExistence type="inferred from homology"/>
<dbReference type="AlphaFoldDB" id="A0A8C4SYZ4"/>
<evidence type="ECO:0000256" key="8">
    <source>
        <dbReference type="ARBA" id="ARBA00023157"/>
    </source>
</evidence>